<keyword evidence="5" id="KW-1185">Reference proteome</keyword>
<dbReference type="SUPFAM" id="SSF52317">
    <property type="entry name" value="Class I glutamine amidotransferase-like"/>
    <property type="match status" value="1"/>
</dbReference>
<evidence type="ECO:0000256" key="1">
    <source>
        <dbReference type="ARBA" id="ARBA00009934"/>
    </source>
</evidence>
<protein>
    <recommendedName>
        <fullName evidence="3">BPL/LPL catalytic domain-containing protein</fullName>
    </recommendedName>
</protein>
<organism evidence="4 5">
    <name type="scientific">Ophiocordyceps sinensis</name>
    <dbReference type="NCBI Taxonomy" id="72228"/>
    <lineage>
        <taxon>Eukaryota</taxon>
        <taxon>Fungi</taxon>
        <taxon>Dikarya</taxon>
        <taxon>Ascomycota</taxon>
        <taxon>Pezizomycotina</taxon>
        <taxon>Sordariomycetes</taxon>
        <taxon>Hypocreomycetidae</taxon>
        <taxon>Hypocreales</taxon>
        <taxon>Ophiocordycipitaceae</taxon>
        <taxon>Ophiocordyceps</taxon>
    </lineage>
</organism>
<dbReference type="PANTHER" id="PTHR12835">
    <property type="entry name" value="BIOTIN PROTEIN LIGASE"/>
    <property type="match status" value="1"/>
</dbReference>
<dbReference type="SUPFAM" id="SSF55681">
    <property type="entry name" value="Class II aaRS and biotin synthetases"/>
    <property type="match status" value="1"/>
</dbReference>
<dbReference type="InterPro" id="IPR029062">
    <property type="entry name" value="Class_I_gatase-like"/>
</dbReference>
<gene>
    <name evidence="4" type="ORF">G6O67_007990</name>
</gene>
<dbReference type="InterPro" id="IPR004143">
    <property type="entry name" value="BPL_LPL_catalytic"/>
</dbReference>
<dbReference type="Gene3D" id="3.40.50.880">
    <property type="match status" value="1"/>
</dbReference>
<dbReference type="OrthoDB" id="10250105at2759"/>
<dbReference type="InterPro" id="IPR045864">
    <property type="entry name" value="aa-tRNA-synth_II/BPL/LPL"/>
</dbReference>
<dbReference type="Pfam" id="PF09825">
    <property type="entry name" value="BPL_N"/>
    <property type="match status" value="1"/>
</dbReference>
<evidence type="ECO:0000256" key="2">
    <source>
        <dbReference type="ARBA" id="ARBA00022598"/>
    </source>
</evidence>
<dbReference type="InterPro" id="IPR019197">
    <property type="entry name" value="Biotin-prot_ligase_N"/>
</dbReference>
<evidence type="ECO:0000313" key="4">
    <source>
        <dbReference type="EMBL" id="KAF4504548.1"/>
    </source>
</evidence>
<sequence length="671" mass="72292">MAPPTRLNILVYTGTGTSAESVRHAMYSLRRLLSPNYAVIPVAEAALLKEPWPSTCALLVMPGGADLGYCRVFDGPGNRRIADYVRRGGAYLGLCAGAYYGSARCEFELGHAPLEVVGSRELAFFPGTCRGAAFAPFEYHSERGARAAELSVAAAAFEGRVPARFAAYFNGGGVFVDAAELGARRVEVLASYEDRLDVDGGDAKAAVVLCHVGDGKAVLCGPHPEFAAANLHPQPAVPGYDELISKLAADNHARVGFFKACLGRLGLHVCQEEAATPPLSRLHLSAMDSASVSDLLCAWEDVMDRQDGTECIRGEADSFQIQTWDASLELDGLRHSLPDAAEELPVGDDGHVDFAAVTKTIVAHESALPPPDSTPRFNHELYYSSLRRFQAVETDAADWGSVLLYGEVVTSTNSLLDKNPKLTSKLPTGFTLSASTQLAGRGRGTNAWVAPPGALVFSVVINHPAHLAVSRPVVFIQYVAAVAVVEAIQSLGPGYEKLPVKLKWPNDIYALDPTKPAASGHYVKIGGLLSQCAYCDGSYQIVLGIGINATNPRPTTSLSDLLPANAAPLRLEVLLARVLTRLEAVHAQFRRQGFSQDLERRYYRHWLHTGQAVSLEAEGGVKARVLGITKDWGMLRVEETDAEGRGTGTIWTLQSDENSFDFWKGLVRRKL</sequence>
<dbReference type="GO" id="GO:0004077">
    <property type="term" value="F:biotin--[biotin carboxyl-carrier protein] ligase activity"/>
    <property type="evidence" value="ECO:0007669"/>
    <property type="project" value="InterPro"/>
</dbReference>
<keyword evidence="2" id="KW-0436">Ligase</keyword>
<dbReference type="Proteomes" id="UP000557566">
    <property type="component" value="Unassembled WGS sequence"/>
</dbReference>
<dbReference type="GO" id="GO:0005737">
    <property type="term" value="C:cytoplasm"/>
    <property type="evidence" value="ECO:0007669"/>
    <property type="project" value="TreeGrafter"/>
</dbReference>
<reference evidence="4 5" key="1">
    <citation type="journal article" date="2020" name="Genome Biol. Evol.">
        <title>A new high-quality draft genome assembly of the Chinese cordyceps Ophiocordyceps sinensis.</title>
        <authorList>
            <person name="Shu R."/>
            <person name="Zhang J."/>
            <person name="Meng Q."/>
            <person name="Zhang H."/>
            <person name="Zhou G."/>
            <person name="Li M."/>
            <person name="Wu P."/>
            <person name="Zhao Y."/>
            <person name="Chen C."/>
            <person name="Qin Q."/>
        </authorList>
    </citation>
    <scope>NUCLEOTIDE SEQUENCE [LARGE SCALE GENOMIC DNA]</scope>
    <source>
        <strain evidence="4 5">IOZ07</strain>
    </source>
</reference>
<dbReference type="NCBIfam" id="TIGR00121">
    <property type="entry name" value="birA_ligase"/>
    <property type="match status" value="1"/>
</dbReference>
<comment type="caution">
    <text evidence="4">The sequence shown here is derived from an EMBL/GenBank/DDBJ whole genome shotgun (WGS) entry which is preliminary data.</text>
</comment>
<feature type="domain" description="BPL/LPL catalytic" evidence="3">
    <location>
        <begin position="388"/>
        <end position="590"/>
    </location>
</feature>
<comment type="similarity">
    <text evidence="1">Belongs to the biotin--protein ligase family.</text>
</comment>
<evidence type="ECO:0000259" key="3">
    <source>
        <dbReference type="PROSITE" id="PS51733"/>
    </source>
</evidence>
<name>A0A8H4PJH9_9HYPO</name>
<dbReference type="PROSITE" id="PS51733">
    <property type="entry name" value="BPL_LPL_CATALYTIC"/>
    <property type="match status" value="1"/>
</dbReference>
<dbReference type="Gene3D" id="3.30.930.10">
    <property type="entry name" value="Bira Bifunctional Protein, Domain 2"/>
    <property type="match status" value="1"/>
</dbReference>
<dbReference type="Pfam" id="PF03099">
    <property type="entry name" value="BPL_LplA_LipB"/>
    <property type="match status" value="1"/>
</dbReference>
<dbReference type="AlphaFoldDB" id="A0A8H4PJH9"/>
<dbReference type="CDD" id="cd03144">
    <property type="entry name" value="GATase1_ScBLP_like"/>
    <property type="match status" value="1"/>
</dbReference>
<evidence type="ECO:0000313" key="5">
    <source>
        <dbReference type="Proteomes" id="UP000557566"/>
    </source>
</evidence>
<dbReference type="PANTHER" id="PTHR12835:SF5">
    <property type="entry name" value="BIOTIN--PROTEIN LIGASE"/>
    <property type="match status" value="1"/>
</dbReference>
<accession>A0A8H4PJH9</accession>
<proteinExistence type="inferred from homology"/>
<dbReference type="EMBL" id="JAAVMX010000009">
    <property type="protein sequence ID" value="KAF4504548.1"/>
    <property type="molecule type" value="Genomic_DNA"/>
</dbReference>
<dbReference type="InterPro" id="IPR004408">
    <property type="entry name" value="Biotin_CoA_COase_ligase"/>
</dbReference>